<evidence type="ECO:0000313" key="3">
    <source>
        <dbReference type="Proteomes" id="UP000001947"/>
    </source>
</evidence>
<feature type="domain" description="SnoaL-like" evidence="1">
    <location>
        <begin position="12"/>
        <end position="131"/>
    </location>
</feature>
<dbReference type="GeneID" id="98614707"/>
<name>Q21G46_SACD2</name>
<dbReference type="EMBL" id="CP000282">
    <property type="protein sequence ID" value="ABD82333.1"/>
    <property type="molecule type" value="Genomic_DNA"/>
</dbReference>
<protein>
    <recommendedName>
        <fullName evidence="1">SnoaL-like domain-containing protein</fullName>
    </recommendedName>
</protein>
<dbReference type="KEGG" id="sde:Sde_3076"/>
<reference evidence="2 3" key="1">
    <citation type="journal article" date="2008" name="PLoS Genet.">
        <title>Complete genome sequence of the complex carbohydrate-degrading marine bacterium, Saccharophagus degradans strain 2-40 T.</title>
        <authorList>
            <person name="Weiner R.M."/>
            <person name="Taylor L.E.II."/>
            <person name="Henrissat B."/>
            <person name="Hauser L."/>
            <person name="Land M."/>
            <person name="Coutinho P.M."/>
            <person name="Rancurel C."/>
            <person name="Saunders E.H."/>
            <person name="Longmire A.G."/>
            <person name="Zhang H."/>
            <person name="Bayer E.A."/>
            <person name="Gilbert H.J."/>
            <person name="Larimer F."/>
            <person name="Zhulin I.B."/>
            <person name="Ekborg N.A."/>
            <person name="Lamed R."/>
            <person name="Richardson P.M."/>
            <person name="Borovok I."/>
            <person name="Hutcheson S."/>
        </authorList>
    </citation>
    <scope>NUCLEOTIDE SEQUENCE [LARGE SCALE GENOMIC DNA]</scope>
    <source>
        <strain evidence="3">2-40 / ATCC 43961 / DSM 17024</strain>
    </source>
</reference>
<dbReference type="HOGENOM" id="CLU_132094_0_0_6"/>
<dbReference type="OrthoDB" id="9812295at2"/>
<dbReference type="InterPro" id="IPR037401">
    <property type="entry name" value="SnoaL-like"/>
</dbReference>
<dbReference type="InterPro" id="IPR032710">
    <property type="entry name" value="NTF2-like_dom_sf"/>
</dbReference>
<organism evidence="2 3">
    <name type="scientific">Saccharophagus degradans (strain 2-40 / ATCC 43961 / DSM 17024)</name>
    <dbReference type="NCBI Taxonomy" id="203122"/>
    <lineage>
        <taxon>Bacteria</taxon>
        <taxon>Pseudomonadati</taxon>
        <taxon>Pseudomonadota</taxon>
        <taxon>Gammaproteobacteria</taxon>
        <taxon>Cellvibrionales</taxon>
        <taxon>Cellvibrionaceae</taxon>
        <taxon>Saccharophagus</taxon>
    </lineage>
</organism>
<sequence>MTEKREPFLMILDLYKAAVFTKDVDAFVNLYHNDIHIFDMWGTWSTRGLDSWRGMATEWFSSLEEERVMVGISDAQSMVYEELAFGHAVLTYTAISPEGKELRALSNRLTMILKYDGSSWKILHEHTSSPVDHSSLKAILQYPGNG</sequence>
<dbReference type="Pfam" id="PF13474">
    <property type="entry name" value="SnoaL_3"/>
    <property type="match status" value="1"/>
</dbReference>
<proteinExistence type="predicted"/>
<keyword evidence="3" id="KW-1185">Reference proteome</keyword>
<evidence type="ECO:0000259" key="1">
    <source>
        <dbReference type="Pfam" id="PF13474"/>
    </source>
</evidence>
<dbReference type="Proteomes" id="UP000001947">
    <property type="component" value="Chromosome"/>
</dbReference>
<dbReference type="SUPFAM" id="SSF54427">
    <property type="entry name" value="NTF2-like"/>
    <property type="match status" value="1"/>
</dbReference>
<evidence type="ECO:0000313" key="2">
    <source>
        <dbReference type="EMBL" id="ABD82333.1"/>
    </source>
</evidence>
<dbReference type="Gene3D" id="3.10.450.50">
    <property type="match status" value="1"/>
</dbReference>
<dbReference type="AlphaFoldDB" id="Q21G46"/>
<dbReference type="eggNOG" id="COG4319">
    <property type="taxonomic scope" value="Bacteria"/>
</dbReference>
<accession>Q21G46</accession>
<dbReference type="RefSeq" id="WP_011469549.1">
    <property type="nucleotide sequence ID" value="NC_007912.1"/>
</dbReference>
<gene>
    <name evidence="2" type="ordered locus">Sde_3076</name>
</gene>